<dbReference type="RefSeq" id="WP_099476708.1">
    <property type="nucleotide sequence ID" value="NZ_CP016809.1"/>
</dbReference>
<dbReference type="AlphaFoldDB" id="A0A1B2DVG2"/>
<organism evidence="1">
    <name type="scientific">Paenibacillus ihbetae</name>
    <dbReference type="NCBI Taxonomy" id="1870820"/>
    <lineage>
        <taxon>Bacteria</taxon>
        <taxon>Bacillati</taxon>
        <taxon>Bacillota</taxon>
        <taxon>Bacilli</taxon>
        <taxon>Bacillales</taxon>
        <taxon>Paenibacillaceae</taxon>
        <taxon>Paenibacillus</taxon>
    </lineage>
</organism>
<dbReference type="GeneID" id="48307236"/>
<name>A0A1B2DVG2_9BACL</name>
<protein>
    <submittedName>
        <fullName evidence="1">Uncharacterized protein</fullName>
    </submittedName>
</protein>
<reference evidence="1" key="1">
    <citation type="submission" date="2016-08" db="EMBL/GenBank/DDBJ databases">
        <title>Complete Genome Seqeunce of Paenibacillus sp. nov. IHBB 9852 from high altitute lake of Indian trans-Himalayas.</title>
        <authorList>
            <person name="Kiran S."/>
            <person name="Swarnkar M.K."/>
            <person name="Rana A."/>
            <person name="Tewari R."/>
            <person name="Gulati A."/>
        </authorList>
    </citation>
    <scope>NUCLEOTIDE SEQUENCE [LARGE SCALE GENOMIC DNA]</scope>
    <source>
        <strain evidence="1">IHBB 9852</strain>
    </source>
</reference>
<dbReference type="KEGG" id="pib:BBD41_03255"/>
<gene>
    <name evidence="1" type="ORF">BBD41_03255</name>
</gene>
<dbReference type="EMBL" id="CP016809">
    <property type="protein sequence ID" value="ANY71677.1"/>
    <property type="molecule type" value="Genomic_DNA"/>
</dbReference>
<accession>A0A1B2DVG2</accession>
<evidence type="ECO:0000313" key="1">
    <source>
        <dbReference type="EMBL" id="ANY71677.1"/>
    </source>
</evidence>
<proteinExistence type="predicted"/>
<sequence length="102" mass="11837">MSEQNKIDEIKDRLRKAPVGSGYYEDVSYLLQEIERLQGEVVFWKVAAENQKDNNMKLISVIHDKDEKAREAIKIWETATPEDDFDDIMHAVIDEIKDSLAL</sequence>